<evidence type="ECO:0000256" key="2">
    <source>
        <dbReference type="ARBA" id="ARBA00022475"/>
    </source>
</evidence>
<feature type="transmembrane region" description="Helical" evidence="3">
    <location>
        <begin position="54"/>
        <end position="75"/>
    </location>
</feature>
<organism evidence="5 6">
    <name type="scientific">Pristionchus entomophagus</name>
    <dbReference type="NCBI Taxonomy" id="358040"/>
    <lineage>
        <taxon>Eukaryota</taxon>
        <taxon>Metazoa</taxon>
        <taxon>Ecdysozoa</taxon>
        <taxon>Nematoda</taxon>
        <taxon>Chromadorea</taxon>
        <taxon>Rhabditida</taxon>
        <taxon>Rhabditina</taxon>
        <taxon>Diplogasteromorpha</taxon>
        <taxon>Diplogasteroidea</taxon>
        <taxon>Neodiplogasteridae</taxon>
        <taxon>Pristionchus</taxon>
    </lineage>
</organism>
<dbReference type="GO" id="GO:0036376">
    <property type="term" value="P:sodium ion export across plasma membrane"/>
    <property type="evidence" value="ECO:0007669"/>
    <property type="project" value="TreeGrafter"/>
</dbReference>
<keyword evidence="3" id="KW-0812">Transmembrane</keyword>
<dbReference type="PANTHER" id="PTHR43294:SF21">
    <property type="entry name" value="CATION TRANSPORTING ATPASE"/>
    <property type="match status" value="1"/>
</dbReference>
<dbReference type="GO" id="GO:0030007">
    <property type="term" value="P:intracellular potassium ion homeostasis"/>
    <property type="evidence" value="ECO:0007669"/>
    <property type="project" value="TreeGrafter"/>
</dbReference>
<name>A0AAV5UKH4_9BILA</name>
<dbReference type="InterPro" id="IPR023298">
    <property type="entry name" value="ATPase_P-typ_TM_dom_sf"/>
</dbReference>
<reference evidence="5" key="1">
    <citation type="submission" date="2023-10" db="EMBL/GenBank/DDBJ databases">
        <title>Genome assembly of Pristionchus species.</title>
        <authorList>
            <person name="Yoshida K."/>
            <person name="Sommer R.J."/>
        </authorList>
    </citation>
    <scope>NUCLEOTIDE SEQUENCE</scope>
    <source>
        <strain evidence="5">RS0144</strain>
    </source>
</reference>
<dbReference type="GO" id="GO:0005886">
    <property type="term" value="C:plasma membrane"/>
    <property type="evidence" value="ECO:0007669"/>
    <property type="project" value="UniProtKB-SubCell"/>
</dbReference>
<sequence length="125" mass="14217">TTSSGIVYTAQVQLDIKGQAAAAYQITLIMSQVFHLCNCSTRRVSIFTHRRTNIVSWFAAVIEVLLLILFIYLPVFHYIMVIDTPPLLVWLAGPAVGLYLLAFNELRKWLIRTRPRSVLARALAW</sequence>
<accession>A0AAV5UKH4</accession>
<feature type="transmembrane region" description="Helical" evidence="3">
    <location>
        <begin position="87"/>
        <end position="106"/>
    </location>
</feature>
<dbReference type="GO" id="GO:0006883">
    <property type="term" value="P:intracellular sodium ion homeostasis"/>
    <property type="evidence" value="ECO:0007669"/>
    <property type="project" value="TreeGrafter"/>
</dbReference>
<dbReference type="Pfam" id="PF00689">
    <property type="entry name" value="Cation_ATPase_C"/>
    <property type="match status" value="1"/>
</dbReference>
<keyword evidence="3" id="KW-0472">Membrane</keyword>
<dbReference type="Proteomes" id="UP001432027">
    <property type="component" value="Unassembled WGS sequence"/>
</dbReference>
<dbReference type="Gene3D" id="1.20.1110.10">
    <property type="entry name" value="Calcium-transporting ATPase, transmembrane domain"/>
    <property type="match status" value="1"/>
</dbReference>
<comment type="caution">
    <text evidence="5">The sequence shown here is derived from an EMBL/GenBank/DDBJ whole genome shotgun (WGS) entry which is preliminary data.</text>
</comment>
<evidence type="ECO:0000259" key="4">
    <source>
        <dbReference type="Pfam" id="PF00689"/>
    </source>
</evidence>
<protein>
    <recommendedName>
        <fullName evidence="4">Cation-transporting P-type ATPase C-terminal domain-containing protein</fullName>
    </recommendedName>
</protein>
<keyword evidence="6" id="KW-1185">Reference proteome</keyword>
<proteinExistence type="predicted"/>
<dbReference type="InterPro" id="IPR006068">
    <property type="entry name" value="ATPase_P-typ_cation-transptr_C"/>
</dbReference>
<evidence type="ECO:0000256" key="1">
    <source>
        <dbReference type="ARBA" id="ARBA00004651"/>
    </source>
</evidence>
<dbReference type="SUPFAM" id="SSF81665">
    <property type="entry name" value="Calcium ATPase, transmembrane domain M"/>
    <property type="match status" value="1"/>
</dbReference>
<gene>
    <name evidence="5" type="ORF">PENTCL1PPCAC_28609</name>
</gene>
<evidence type="ECO:0000313" key="5">
    <source>
        <dbReference type="EMBL" id="GMT06435.1"/>
    </source>
</evidence>
<dbReference type="InterPro" id="IPR050510">
    <property type="entry name" value="Cation_transp_ATPase_P-type"/>
</dbReference>
<dbReference type="PANTHER" id="PTHR43294">
    <property type="entry name" value="SODIUM/POTASSIUM-TRANSPORTING ATPASE SUBUNIT ALPHA"/>
    <property type="match status" value="1"/>
</dbReference>
<evidence type="ECO:0000256" key="3">
    <source>
        <dbReference type="SAM" id="Phobius"/>
    </source>
</evidence>
<comment type="subcellular location">
    <subcellularLocation>
        <location evidence="1">Cell membrane</location>
        <topology evidence="1">Multi-pass membrane protein</topology>
    </subcellularLocation>
</comment>
<dbReference type="EMBL" id="BTSX01000006">
    <property type="protein sequence ID" value="GMT06435.1"/>
    <property type="molecule type" value="Genomic_DNA"/>
</dbReference>
<dbReference type="GO" id="GO:0005391">
    <property type="term" value="F:P-type sodium:potassium-exchanging transporter activity"/>
    <property type="evidence" value="ECO:0007669"/>
    <property type="project" value="TreeGrafter"/>
</dbReference>
<feature type="domain" description="Cation-transporting P-type ATPase C-terminal" evidence="4">
    <location>
        <begin position="18"/>
        <end position="110"/>
    </location>
</feature>
<dbReference type="GO" id="GO:1902600">
    <property type="term" value="P:proton transmembrane transport"/>
    <property type="evidence" value="ECO:0007669"/>
    <property type="project" value="TreeGrafter"/>
</dbReference>
<dbReference type="AlphaFoldDB" id="A0AAV5UKH4"/>
<dbReference type="GO" id="GO:1990573">
    <property type="term" value="P:potassium ion import across plasma membrane"/>
    <property type="evidence" value="ECO:0007669"/>
    <property type="project" value="TreeGrafter"/>
</dbReference>
<keyword evidence="3" id="KW-1133">Transmembrane helix</keyword>
<keyword evidence="2" id="KW-1003">Cell membrane</keyword>
<feature type="non-terminal residue" evidence="5">
    <location>
        <position position="1"/>
    </location>
</feature>
<evidence type="ECO:0000313" key="6">
    <source>
        <dbReference type="Proteomes" id="UP001432027"/>
    </source>
</evidence>